<dbReference type="EC" id="2.3.1.129" evidence="8"/>
<comment type="function">
    <text evidence="8">Involved in the biosynthesis of lipid A, a phosphorylated glycolipid that anchors the lipopolysaccharide to the outer membrane of the cell.</text>
</comment>
<dbReference type="Pfam" id="PF13720">
    <property type="entry name" value="Acetyltransf_11"/>
    <property type="match status" value="1"/>
</dbReference>
<evidence type="ECO:0000313" key="10">
    <source>
        <dbReference type="EMBL" id="MCC5466223.1"/>
    </source>
</evidence>
<evidence type="ECO:0000256" key="7">
    <source>
        <dbReference type="ARBA" id="ARBA00023315"/>
    </source>
</evidence>
<dbReference type="GO" id="GO:0008780">
    <property type="term" value="F:acyl-[acyl-carrier-protein]-UDP-N-acetylglucosamine O-acyltransferase activity"/>
    <property type="evidence" value="ECO:0007669"/>
    <property type="project" value="UniProtKB-EC"/>
</dbReference>
<keyword evidence="3 8" id="KW-0441">Lipid A biosynthesis</keyword>
<dbReference type="InterPro" id="IPR029098">
    <property type="entry name" value="Acetyltransf_C"/>
</dbReference>
<dbReference type="InterPro" id="IPR001451">
    <property type="entry name" value="Hexapep"/>
</dbReference>
<dbReference type="PROSITE" id="PS00101">
    <property type="entry name" value="HEXAPEP_TRANSFERASES"/>
    <property type="match status" value="1"/>
</dbReference>
<comment type="similarity">
    <text evidence="8">Belongs to the transferase hexapeptide repeat family. LpxA subfamily.</text>
</comment>
<dbReference type="PANTHER" id="PTHR43480:SF1">
    <property type="entry name" value="ACYL-[ACYL-CARRIER-PROTEIN]--UDP-N-ACETYLGLUCOSAMINE O-ACYLTRANSFERASE, MITOCHONDRIAL-RELATED"/>
    <property type="match status" value="1"/>
</dbReference>
<evidence type="ECO:0000256" key="5">
    <source>
        <dbReference type="ARBA" id="ARBA00022737"/>
    </source>
</evidence>
<gene>
    <name evidence="8 10" type="primary">lpxA</name>
    <name evidence="10" type="ORF">LMF89_12755</name>
</gene>
<dbReference type="InterPro" id="IPR037157">
    <property type="entry name" value="Acetyltransf_C_sf"/>
</dbReference>
<name>A0ABS8HVD1_9FIRM</name>
<dbReference type="Proteomes" id="UP001165492">
    <property type="component" value="Unassembled WGS sequence"/>
</dbReference>
<keyword evidence="6 8" id="KW-0443">Lipid metabolism</keyword>
<sequence length="274" mass="29876">MIQNQAKILILNKIHETAVISPNAKLGKDVEIGPCAIIGNHVTIGDDTKVGANAVIDGWTSIGRNCRIHAGASIGSDPQDKKFIDEKGYVRIGDHTHIREFVTINRGIGKGRKTQIGSNCLLLAYSHVAHNCVIGNHVVMSNAVNLAGHVVVEDRVTIGGFAGIHRFVKIGRNAMIGGFSKVVQDVPPYIMVDGNLAQIAGLNKIGMVRGGVEEDTRKVMKRAYKLLYYSGLSIEQALEAMEQELPKSEELESFITFLRNSKSGICQKVSRHKR</sequence>
<evidence type="ECO:0000256" key="8">
    <source>
        <dbReference type="HAMAP-Rule" id="MF_00387"/>
    </source>
</evidence>
<comment type="catalytic activity">
    <reaction evidence="8">
        <text>a (3R)-hydroxyacyl-[ACP] + UDP-N-acetyl-alpha-D-glucosamine = a UDP-3-O-[(3R)-3-hydroxyacyl]-N-acetyl-alpha-D-glucosamine + holo-[ACP]</text>
        <dbReference type="Rhea" id="RHEA:67812"/>
        <dbReference type="Rhea" id="RHEA-COMP:9685"/>
        <dbReference type="Rhea" id="RHEA-COMP:9945"/>
        <dbReference type="ChEBI" id="CHEBI:57705"/>
        <dbReference type="ChEBI" id="CHEBI:64479"/>
        <dbReference type="ChEBI" id="CHEBI:78827"/>
        <dbReference type="ChEBI" id="CHEBI:173225"/>
        <dbReference type="EC" id="2.3.1.129"/>
    </reaction>
</comment>
<comment type="caution">
    <text evidence="10">The sequence shown here is derived from an EMBL/GenBank/DDBJ whole genome shotgun (WGS) entry which is preliminary data.</text>
</comment>
<dbReference type="HAMAP" id="MF_00387">
    <property type="entry name" value="LpxA"/>
    <property type="match status" value="1"/>
</dbReference>
<dbReference type="InterPro" id="IPR010137">
    <property type="entry name" value="Lipid_A_LpxA"/>
</dbReference>
<comment type="pathway">
    <text evidence="8">Glycolipid biosynthesis; lipid IV(A) biosynthesis; lipid IV(A) from (3R)-3-hydroxytetradecanoyl-[acyl-carrier-protein] and UDP-N-acetyl-alpha-D-glucosamine: step 1/6.</text>
</comment>
<keyword evidence="11" id="KW-1185">Reference proteome</keyword>
<keyword evidence="5 8" id="KW-0677">Repeat</keyword>
<dbReference type="Gene3D" id="1.20.1180.10">
    <property type="entry name" value="Udp N-acetylglucosamine O-acyltransferase, C-terminal domain"/>
    <property type="match status" value="1"/>
</dbReference>
<dbReference type="RefSeq" id="WP_229535396.1">
    <property type="nucleotide sequence ID" value="NZ_JAJHJB010000016.1"/>
</dbReference>
<evidence type="ECO:0000256" key="2">
    <source>
        <dbReference type="ARBA" id="ARBA00022516"/>
    </source>
</evidence>
<dbReference type="NCBIfam" id="NF003657">
    <property type="entry name" value="PRK05289.1"/>
    <property type="match status" value="1"/>
</dbReference>
<dbReference type="NCBIfam" id="TIGR01852">
    <property type="entry name" value="lipid_A_lpxA"/>
    <property type="match status" value="1"/>
</dbReference>
<dbReference type="SUPFAM" id="SSF51161">
    <property type="entry name" value="Trimeric LpxA-like enzymes"/>
    <property type="match status" value="1"/>
</dbReference>
<keyword evidence="4 8" id="KW-0808">Transferase</keyword>
<keyword evidence="7 8" id="KW-0012">Acyltransferase</keyword>
<dbReference type="PIRSF" id="PIRSF000456">
    <property type="entry name" value="UDP-GlcNAc_acltr"/>
    <property type="match status" value="1"/>
</dbReference>
<dbReference type="InterPro" id="IPR011004">
    <property type="entry name" value="Trimer_LpxA-like_sf"/>
</dbReference>
<accession>A0ABS8HVD1</accession>
<dbReference type="Pfam" id="PF00132">
    <property type="entry name" value="Hexapep"/>
    <property type="match status" value="3"/>
</dbReference>
<evidence type="ECO:0000256" key="1">
    <source>
        <dbReference type="ARBA" id="ARBA00022490"/>
    </source>
</evidence>
<dbReference type="InterPro" id="IPR018357">
    <property type="entry name" value="Hexapep_transf_CS"/>
</dbReference>
<feature type="domain" description="UDP N-acetylglucosamine O-acyltransferase C-terminal" evidence="9">
    <location>
        <begin position="185"/>
        <end position="266"/>
    </location>
</feature>
<dbReference type="CDD" id="cd03351">
    <property type="entry name" value="LbH_UDP-GlcNAc_AT"/>
    <property type="match status" value="1"/>
</dbReference>
<comment type="subcellular location">
    <subcellularLocation>
        <location evidence="8">Cytoplasm</location>
    </subcellularLocation>
</comment>
<evidence type="ECO:0000256" key="4">
    <source>
        <dbReference type="ARBA" id="ARBA00022679"/>
    </source>
</evidence>
<dbReference type="EMBL" id="JAJHJB010000016">
    <property type="protein sequence ID" value="MCC5466223.1"/>
    <property type="molecule type" value="Genomic_DNA"/>
</dbReference>
<evidence type="ECO:0000259" key="9">
    <source>
        <dbReference type="Pfam" id="PF13720"/>
    </source>
</evidence>
<organism evidence="10 11">
    <name type="scientific">Pelosinus baikalensis</name>
    <dbReference type="NCBI Taxonomy" id="2892015"/>
    <lineage>
        <taxon>Bacteria</taxon>
        <taxon>Bacillati</taxon>
        <taxon>Bacillota</taxon>
        <taxon>Negativicutes</taxon>
        <taxon>Selenomonadales</taxon>
        <taxon>Sporomusaceae</taxon>
        <taxon>Pelosinus</taxon>
    </lineage>
</organism>
<protein>
    <recommendedName>
        <fullName evidence="8">Acyl-[acyl-carrier-protein]--UDP-N-acetylglucosamine O-acyltransferase</fullName>
        <shortName evidence="8">UDP-N-acetylglucosamine acyltransferase</shortName>
        <ecNumber evidence="8">2.3.1.129</ecNumber>
    </recommendedName>
</protein>
<dbReference type="PANTHER" id="PTHR43480">
    <property type="entry name" value="ACYL-[ACYL-CARRIER-PROTEIN]--UDP-N-ACETYLGLUCOSAMINE O-ACYLTRANSFERASE"/>
    <property type="match status" value="1"/>
</dbReference>
<evidence type="ECO:0000256" key="6">
    <source>
        <dbReference type="ARBA" id="ARBA00023098"/>
    </source>
</evidence>
<evidence type="ECO:0000313" key="11">
    <source>
        <dbReference type="Proteomes" id="UP001165492"/>
    </source>
</evidence>
<keyword evidence="1 8" id="KW-0963">Cytoplasm</keyword>
<evidence type="ECO:0000256" key="3">
    <source>
        <dbReference type="ARBA" id="ARBA00022556"/>
    </source>
</evidence>
<dbReference type="Gene3D" id="2.160.10.10">
    <property type="entry name" value="Hexapeptide repeat proteins"/>
    <property type="match status" value="1"/>
</dbReference>
<proteinExistence type="inferred from homology"/>
<comment type="subunit">
    <text evidence="8">Homotrimer.</text>
</comment>
<keyword evidence="2 8" id="KW-0444">Lipid biosynthesis</keyword>
<reference evidence="10" key="1">
    <citation type="submission" date="2021-11" db="EMBL/GenBank/DDBJ databases">
        <title>Description of a new species Pelosinus isolated from the bottom sediments of Lake Baikal.</title>
        <authorList>
            <person name="Zakharyuk A."/>
        </authorList>
    </citation>
    <scope>NUCLEOTIDE SEQUENCE</scope>
    <source>
        <strain evidence="10">Bkl1</strain>
    </source>
</reference>